<accession>A0A9P9BK28</accession>
<dbReference type="PANTHER" id="PTHR36578">
    <property type="entry name" value="CHROMOSOME 15, WHOLE GENOME SHOTGUN SEQUENCE"/>
    <property type="match status" value="1"/>
</dbReference>
<evidence type="ECO:0000313" key="1">
    <source>
        <dbReference type="EMBL" id="KAH7018016.1"/>
    </source>
</evidence>
<gene>
    <name evidence="1" type="ORF">B0I36DRAFT_217611</name>
</gene>
<dbReference type="RefSeq" id="XP_046006283.1">
    <property type="nucleotide sequence ID" value="XM_046148989.1"/>
</dbReference>
<keyword evidence="2" id="KW-1185">Reference proteome</keyword>
<evidence type="ECO:0000313" key="2">
    <source>
        <dbReference type="Proteomes" id="UP000756346"/>
    </source>
</evidence>
<dbReference type="GeneID" id="70178535"/>
<dbReference type="EMBL" id="JAGTJQ010000011">
    <property type="protein sequence ID" value="KAH7018016.1"/>
    <property type="molecule type" value="Genomic_DNA"/>
</dbReference>
<feature type="non-terminal residue" evidence="1">
    <location>
        <position position="260"/>
    </location>
</feature>
<dbReference type="OrthoDB" id="271448at2759"/>
<sequence length="260" mass="27932">TYSKFLADPKIAAIANAAKAPAGYFANFKNAPGANSASAYLGYSVLETGYDVEACAAKCNEKAGCLAFNVFFERDPVISPGKGCENPTAFANIKCSLWGVPLDNSTATNTGQWRSKFHVAIAGSNAYTTYLTGGPVDGYLPPLSLGGAALNAPLRDCAGTWSYLGYKFYQNQPFDPRLCATACDAITKYNLAHPPRKGTTPQCGAFGTYLVTKKTPTGVGNSMGQICAFYTQKWEAKYALNVGRKDPNGNRFTFSYSYFY</sequence>
<evidence type="ECO:0008006" key="3">
    <source>
        <dbReference type="Google" id="ProtNLM"/>
    </source>
</evidence>
<name>A0A9P9BK28_9PEZI</name>
<comment type="caution">
    <text evidence="1">The sequence shown here is derived from an EMBL/GenBank/DDBJ whole genome shotgun (WGS) entry which is preliminary data.</text>
</comment>
<feature type="non-terminal residue" evidence="1">
    <location>
        <position position="1"/>
    </location>
</feature>
<proteinExistence type="predicted"/>
<dbReference type="PANTHER" id="PTHR36578:SF1">
    <property type="entry name" value="APPLE DOMAIN-CONTAINING PROTEIN"/>
    <property type="match status" value="1"/>
</dbReference>
<organism evidence="1 2">
    <name type="scientific">Microdochium trichocladiopsis</name>
    <dbReference type="NCBI Taxonomy" id="1682393"/>
    <lineage>
        <taxon>Eukaryota</taxon>
        <taxon>Fungi</taxon>
        <taxon>Dikarya</taxon>
        <taxon>Ascomycota</taxon>
        <taxon>Pezizomycotina</taxon>
        <taxon>Sordariomycetes</taxon>
        <taxon>Xylariomycetidae</taxon>
        <taxon>Xylariales</taxon>
        <taxon>Microdochiaceae</taxon>
        <taxon>Microdochium</taxon>
    </lineage>
</organism>
<reference evidence="1" key="1">
    <citation type="journal article" date="2021" name="Nat. Commun.">
        <title>Genetic determinants of endophytism in the Arabidopsis root mycobiome.</title>
        <authorList>
            <person name="Mesny F."/>
            <person name="Miyauchi S."/>
            <person name="Thiergart T."/>
            <person name="Pickel B."/>
            <person name="Atanasova L."/>
            <person name="Karlsson M."/>
            <person name="Huettel B."/>
            <person name="Barry K.W."/>
            <person name="Haridas S."/>
            <person name="Chen C."/>
            <person name="Bauer D."/>
            <person name="Andreopoulos W."/>
            <person name="Pangilinan J."/>
            <person name="LaButti K."/>
            <person name="Riley R."/>
            <person name="Lipzen A."/>
            <person name="Clum A."/>
            <person name="Drula E."/>
            <person name="Henrissat B."/>
            <person name="Kohler A."/>
            <person name="Grigoriev I.V."/>
            <person name="Martin F.M."/>
            <person name="Hacquard S."/>
        </authorList>
    </citation>
    <scope>NUCLEOTIDE SEQUENCE</scope>
    <source>
        <strain evidence="1">MPI-CAGE-CH-0230</strain>
    </source>
</reference>
<dbReference type="AlphaFoldDB" id="A0A9P9BK28"/>
<dbReference type="Proteomes" id="UP000756346">
    <property type="component" value="Unassembled WGS sequence"/>
</dbReference>
<protein>
    <recommendedName>
        <fullName evidence="3">Apple domain-containing protein</fullName>
    </recommendedName>
</protein>